<keyword evidence="11" id="KW-1185">Reference proteome</keyword>
<dbReference type="GO" id="GO:0003886">
    <property type="term" value="F:DNA (cytosine-5-)-methyltransferase activity"/>
    <property type="evidence" value="ECO:0007669"/>
    <property type="project" value="UniProtKB-EC"/>
</dbReference>
<feature type="region of interest" description="Disordered" evidence="9">
    <location>
        <begin position="379"/>
        <end position="398"/>
    </location>
</feature>
<dbReference type="EC" id="2.1.1.37" evidence="1"/>
<dbReference type="GO" id="GO:0003677">
    <property type="term" value="F:DNA binding"/>
    <property type="evidence" value="ECO:0007669"/>
    <property type="project" value="TreeGrafter"/>
</dbReference>
<comment type="catalytic activity">
    <reaction evidence="6">
        <text>a 2'-deoxycytidine in DNA + S-adenosyl-L-methionine = a 5-methyl-2'-deoxycytidine in DNA + S-adenosyl-L-homocysteine + H(+)</text>
        <dbReference type="Rhea" id="RHEA:13681"/>
        <dbReference type="Rhea" id="RHEA-COMP:11369"/>
        <dbReference type="Rhea" id="RHEA-COMP:11370"/>
        <dbReference type="ChEBI" id="CHEBI:15378"/>
        <dbReference type="ChEBI" id="CHEBI:57856"/>
        <dbReference type="ChEBI" id="CHEBI:59789"/>
        <dbReference type="ChEBI" id="CHEBI:85452"/>
        <dbReference type="ChEBI" id="CHEBI:85454"/>
        <dbReference type="EC" id="2.1.1.37"/>
    </reaction>
</comment>
<evidence type="ECO:0000313" key="11">
    <source>
        <dbReference type="Proteomes" id="UP000539175"/>
    </source>
</evidence>
<dbReference type="GO" id="GO:0032259">
    <property type="term" value="P:methylation"/>
    <property type="evidence" value="ECO:0007669"/>
    <property type="project" value="UniProtKB-KW"/>
</dbReference>
<dbReference type="InterPro" id="IPR050390">
    <property type="entry name" value="C5-Methyltransferase"/>
</dbReference>
<dbReference type="NCBIfam" id="TIGR00675">
    <property type="entry name" value="dcm"/>
    <property type="match status" value="1"/>
</dbReference>
<name>A0A7X0AWM9_9PROT</name>
<keyword evidence="5" id="KW-0680">Restriction system</keyword>
<dbReference type="Pfam" id="PF00145">
    <property type="entry name" value="DNA_methylase"/>
    <property type="match status" value="1"/>
</dbReference>
<evidence type="ECO:0000313" key="10">
    <source>
        <dbReference type="EMBL" id="MBB6251464.1"/>
    </source>
</evidence>
<dbReference type="PANTHER" id="PTHR10629">
    <property type="entry name" value="CYTOSINE-SPECIFIC METHYLTRANSFERASE"/>
    <property type="match status" value="1"/>
</dbReference>
<evidence type="ECO:0000256" key="6">
    <source>
        <dbReference type="ARBA" id="ARBA00047422"/>
    </source>
</evidence>
<proteinExistence type="inferred from homology"/>
<organism evidence="10 11">
    <name type="scientific">Nitrospirillum iridis</name>
    <dbReference type="NCBI Taxonomy" id="765888"/>
    <lineage>
        <taxon>Bacteria</taxon>
        <taxon>Pseudomonadati</taxon>
        <taxon>Pseudomonadota</taxon>
        <taxon>Alphaproteobacteria</taxon>
        <taxon>Rhodospirillales</taxon>
        <taxon>Azospirillaceae</taxon>
        <taxon>Nitrospirillum</taxon>
    </lineage>
</organism>
<dbReference type="InterPro" id="IPR001525">
    <property type="entry name" value="C5_MeTfrase"/>
</dbReference>
<evidence type="ECO:0000256" key="2">
    <source>
        <dbReference type="ARBA" id="ARBA00022603"/>
    </source>
</evidence>
<evidence type="ECO:0000256" key="4">
    <source>
        <dbReference type="ARBA" id="ARBA00022691"/>
    </source>
</evidence>
<gene>
    <name evidence="10" type="ORF">FHS74_002015</name>
</gene>
<keyword evidence="4 7" id="KW-0949">S-adenosyl-L-methionine</keyword>
<dbReference type="EMBL" id="JACIIZ010000005">
    <property type="protein sequence ID" value="MBB6251464.1"/>
    <property type="molecule type" value="Genomic_DNA"/>
</dbReference>
<sequence length="450" mass="49444">MGLDLGLEAAGLHVAVAVECNPVAVATIRANRPGLPVIDRKIEDVTTTEILEAAGLKPGEAFAVAGGPSCQAFSTAGARSSLSDPRGTLFQHFARVVREAQPHFFVMENVRGLLSAAVKHRSLKERGPGYPTLEPDEELGSALKTVASTLRELGYYTIFDILNAADFGVPQARERLVFLGTRYHERIAMPAATHDRNGDNGLPKWQILRSALEGLEDPAPEFTKLCPSKAKYLAMVPEGGNWRALPEELQSEALGRAFVSWGGRSGFFRRLSFDRPSPALTTRPDSKATSLCHPTELRPLSIREYARIQQFPEDWTFAGSVRQKYEQVGNAVPVGLGKAIGQALIAAQAQEGTGRSYGRVECWNLDLLAKMLRRPRTIVNPPHMRNDTKGSTISDWHQEGSRMRADAFEYVPPERLNELKHLISVGGRKRLHPAADEIIDVKDELMLAAE</sequence>
<dbReference type="Gene3D" id="3.40.50.150">
    <property type="entry name" value="Vaccinia Virus protein VP39"/>
    <property type="match status" value="1"/>
</dbReference>
<evidence type="ECO:0000256" key="3">
    <source>
        <dbReference type="ARBA" id="ARBA00022679"/>
    </source>
</evidence>
<reference evidence="10 11" key="1">
    <citation type="submission" date="2020-08" db="EMBL/GenBank/DDBJ databases">
        <title>Genomic Encyclopedia of Type Strains, Phase IV (KMG-IV): sequencing the most valuable type-strain genomes for metagenomic binning, comparative biology and taxonomic classification.</title>
        <authorList>
            <person name="Goeker M."/>
        </authorList>
    </citation>
    <scope>NUCLEOTIDE SEQUENCE [LARGE SCALE GENOMIC DNA]</scope>
    <source>
        <strain evidence="10 11">DSM 22198</strain>
    </source>
</reference>
<accession>A0A7X0AWM9</accession>
<comment type="similarity">
    <text evidence="7 8">Belongs to the class I-like SAM-binding methyltransferase superfamily. C5-methyltransferase family.</text>
</comment>
<evidence type="ECO:0000256" key="9">
    <source>
        <dbReference type="SAM" id="MobiDB-lite"/>
    </source>
</evidence>
<evidence type="ECO:0000256" key="1">
    <source>
        <dbReference type="ARBA" id="ARBA00011975"/>
    </source>
</evidence>
<evidence type="ECO:0000256" key="5">
    <source>
        <dbReference type="ARBA" id="ARBA00022747"/>
    </source>
</evidence>
<keyword evidence="3 7" id="KW-0808">Transferase</keyword>
<comment type="caution">
    <text evidence="10">The sequence shown here is derived from an EMBL/GenBank/DDBJ whole genome shotgun (WGS) entry which is preliminary data.</text>
</comment>
<dbReference type="SUPFAM" id="SSF53335">
    <property type="entry name" value="S-adenosyl-L-methionine-dependent methyltransferases"/>
    <property type="match status" value="1"/>
</dbReference>
<dbReference type="Gene3D" id="3.90.120.10">
    <property type="entry name" value="DNA Methylase, subunit A, domain 2"/>
    <property type="match status" value="1"/>
</dbReference>
<dbReference type="GO" id="GO:0009307">
    <property type="term" value="P:DNA restriction-modification system"/>
    <property type="evidence" value="ECO:0007669"/>
    <property type="project" value="UniProtKB-KW"/>
</dbReference>
<dbReference type="PRINTS" id="PR00105">
    <property type="entry name" value="C5METTRFRASE"/>
</dbReference>
<dbReference type="InterPro" id="IPR029063">
    <property type="entry name" value="SAM-dependent_MTases_sf"/>
</dbReference>
<dbReference type="Proteomes" id="UP000539175">
    <property type="component" value="Unassembled WGS sequence"/>
</dbReference>
<dbReference type="PANTHER" id="PTHR10629:SF52">
    <property type="entry name" value="DNA (CYTOSINE-5)-METHYLTRANSFERASE 1"/>
    <property type="match status" value="1"/>
</dbReference>
<protein>
    <recommendedName>
        <fullName evidence="1">DNA (cytosine-5-)-methyltransferase</fullName>
        <ecNumber evidence="1">2.1.1.37</ecNumber>
    </recommendedName>
</protein>
<keyword evidence="2 7" id="KW-0489">Methyltransferase</keyword>
<feature type="active site" evidence="7">
    <location>
        <position position="70"/>
    </location>
</feature>
<dbReference type="PROSITE" id="PS51679">
    <property type="entry name" value="SAM_MT_C5"/>
    <property type="match status" value="1"/>
</dbReference>
<dbReference type="GO" id="GO:0044027">
    <property type="term" value="P:negative regulation of gene expression via chromosomal CpG island methylation"/>
    <property type="evidence" value="ECO:0007669"/>
    <property type="project" value="TreeGrafter"/>
</dbReference>
<evidence type="ECO:0000256" key="7">
    <source>
        <dbReference type="PROSITE-ProRule" id="PRU01016"/>
    </source>
</evidence>
<evidence type="ECO:0000256" key="8">
    <source>
        <dbReference type="RuleBase" id="RU000416"/>
    </source>
</evidence>
<dbReference type="AlphaFoldDB" id="A0A7X0AWM9"/>